<sequence length="334" mass="39425">MGRGSDIDWLNQMSNCPKLKKASHLQMPKIRDPSFMIKHFAADVSYKIDGFLEKNKDTVNEQLLGVFERTKFEFLKEVIKNVLETSQNGSKRKKTVAFQFRDSLSELITVLSSTRPHYVRCIKPNDEKERFYFEPKRAIQQLRACGVLETVRISAAGYPSRWDYKEFGTRYRVLYPEGKNIWKTKPKEFAKYSCEKWLEMEKFALGKTKMFFRVGQVARLEKIRQDILNESAIRIQKIWKGYQAKKKYQKLLESIKIIQASTKAFLAFRRIKYLQMQRAVILLQKTIRGYLVRKKYEKIKNAVVAIQAAFKAREIRKKVLKAKYEKSAIIIQKY</sequence>
<evidence type="ECO:0000313" key="1">
    <source>
        <dbReference type="Proteomes" id="UP000887576"/>
    </source>
</evidence>
<evidence type="ECO:0000313" key="2">
    <source>
        <dbReference type="WBParaSite" id="JU765_v2.g10868.t1"/>
    </source>
</evidence>
<dbReference type="Proteomes" id="UP000887576">
    <property type="component" value="Unplaced"/>
</dbReference>
<reference evidence="2" key="1">
    <citation type="submission" date="2022-11" db="UniProtKB">
        <authorList>
            <consortium name="WormBaseParasite"/>
        </authorList>
    </citation>
    <scope>IDENTIFICATION</scope>
</reference>
<name>A0AC34PXF5_9BILA</name>
<dbReference type="WBParaSite" id="JU765_v2.g10868.t1">
    <property type="protein sequence ID" value="JU765_v2.g10868.t1"/>
    <property type="gene ID" value="JU765_v2.g10868"/>
</dbReference>
<protein>
    <submittedName>
        <fullName evidence="2">Myosin motor domain-containing protein</fullName>
    </submittedName>
</protein>
<proteinExistence type="predicted"/>
<accession>A0AC34PXF5</accession>
<organism evidence="1 2">
    <name type="scientific">Panagrolaimus sp. JU765</name>
    <dbReference type="NCBI Taxonomy" id="591449"/>
    <lineage>
        <taxon>Eukaryota</taxon>
        <taxon>Metazoa</taxon>
        <taxon>Ecdysozoa</taxon>
        <taxon>Nematoda</taxon>
        <taxon>Chromadorea</taxon>
        <taxon>Rhabditida</taxon>
        <taxon>Tylenchina</taxon>
        <taxon>Panagrolaimomorpha</taxon>
        <taxon>Panagrolaimoidea</taxon>
        <taxon>Panagrolaimidae</taxon>
        <taxon>Panagrolaimus</taxon>
    </lineage>
</organism>